<gene>
    <name evidence="9" type="ORF">PAT3040_06440</name>
</gene>
<dbReference type="PANTHER" id="PTHR43744">
    <property type="entry name" value="ABC TRANSPORTER PERMEASE PROTEIN MG189-RELATED-RELATED"/>
    <property type="match status" value="1"/>
</dbReference>
<keyword evidence="3" id="KW-1003">Cell membrane</keyword>
<dbReference type="AlphaFoldDB" id="A0A2R5F0V9"/>
<dbReference type="EMBL" id="BDQX01000423">
    <property type="protein sequence ID" value="GBG11609.1"/>
    <property type="molecule type" value="Genomic_DNA"/>
</dbReference>
<name>A0A2R5F0V9_9BACL</name>
<dbReference type="InterPro" id="IPR000515">
    <property type="entry name" value="MetI-like"/>
</dbReference>
<dbReference type="InterPro" id="IPR035906">
    <property type="entry name" value="MetI-like_sf"/>
</dbReference>
<sequence length="294" mass="33286">MMNYRMDGKKIFTIFNYLFLIVLGLICIAPLLNTLAISLSSASAVAMGDVLFFPSNFSLDAYTFIATRSEFLTALNVSVMRVIVGSILQMLVTFISAYPLSRENRDFRMRTVYVWFFMFTILFSGGIVPLYMQVKTLGMLDSMMALVLPTSLAVFNIVLMINFFRILPRELDESFRIDGAGHWTLLWRLYFPLSLPAFATILLLAMVGHWNSWFDGMLFMNQTENYPIATYLRSIIVSFDFSNVRSEDAALLASISPRTTKSAQIILATLPILCVYPFLQRYFVTGLVLGSVKG</sequence>
<evidence type="ECO:0000313" key="10">
    <source>
        <dbReference type="Proteomes" id="UP000245202"/>
    </source>
</evidence>
<dbReference type="CDD" id="cd06261">
    <property type="entry name" value="TM_PBP2"/>
    <property type="match status" value="1"/>
</dbReference>
<keyword evidence="5 7" id="KW-1133">Transmembrane helix</keyword>
<feature type="domain" description="ABC transmembrane type-1" evidence="8">
    <location>
        <begin position="75"/>
        <end position="276"/>
    </location>
</feature>
<evidence type="ECO:0000313" key="9">
    <source>
        <dbReference type="EMBL" id="GBG11609.1"/>
    </source>
</evidence>
<dbReference type="PROSITE" id="PS50928">
    <property type="entry name" value="ABC_TM1"/>
    <property type="match status" value="1"/>
</dbReference>
<organism evidence="9 10">
    <name type="scientific">Paenibacillus agaridevorans</name>
    <dbReference type="NCBI Taxonomy" id="171404"/>
    <lineage>
        <taxon>Bacteria</taxon>
        <taxon>Bacillati</taxon>
        <taxon>Bacillota</taxon>
        <taxon>Bacilli</taxon>
        <taxon>Bacillales</taxon>
        <taxon>Paenibacillaceae</taxon>
        <taxon>Paenibacillus</taxon>
    </lineage>
</organism>
<evidence type="ECO:0000256" key="7">
    <source>
        <dbReference type="RuleBase" id="RU363032"/>
    </source>
</evidence>
<keyword evidence="2 7" id="KW-0813">Transport</keyword>
<comment type="caution">
    <text evidence="9">The sequence shown here is derived from an EMBL/GenBank/DDBJ whole genome shotgun (WGS) entry which is preliminary data.</text>
</comment>
<feature type="transmembrane region" description="Helical" evidence="7">
    <location>
        <begin position="144"/>
        <end position="164"/>
    </location>
</feature>
<proteinExistence type="inferred from homology"/>
<feature type="transmembrane region" description="Helical" evidence="7">
    <location>
        <begin position="79"/>
        <end position="100"/>
    </location>
</feature>
<feature type="transmembrane region" description="Helical" evidence="7">
    <location>
        <begin position="265"/>
        <end position="284"/>
    </location>
</feature>
<comment type="similarity">
    <text evidence="7">Belongs to the binding-protein-dependent transport system permease family.</text>
</comment>
<evidence type="ECO:0000256" key="6">
    <source>
        <dbReference type="ARBA" id="ARBA00023136"/>
    </source>
</evidence>
<dbReference type="GO" id="GO:0055085">
    <property type="term" value="P:transmembrane transport"/>
    <property type="evidence" value="ECO:0007669"/>
    <property type="project" value="InterPro"/>
</dbReference>
<feature type="transmembrane region" description="Helical" evidence="7">
    <location>
        <begin position="112"/>
        <end position="132"/>
    </location>
</feature>
<dbReference type="PANTHER" id="PTHR43744:SF9">
    <property type="entry name" value="POLYGALACTURONAN_RHAMNOGALACTURONAN TRANSPORT SYSTEM PERMEASE PROTEIN YTCP"/>
    <property type="match status" value="1"/>
</dbReference>
<keyword evidence="10" id="KW-1185">Reference proteome</keyword>
<dbReference type="Gene3D" id="1.10.3720.10">
    <property type="entry name" value="MetI-like"/>
    <property type="match status" value="1"/>
</dbReference>
<keyword evidence="4 7" id="KW-0812">Transmembrane</keyword>
<evidence type="ECO:0000256" key="5">
    <source>
        <dbReference type="ARBA" id="ARBA00022989"/>
    </source>
</evidence>
<dbReference type="Pfam" id="PF00528">
    <property type="entry name" value="BPD_transp_1"/>
    <property type="match status" value="1"/>
</dbReference>
<keyword evidence="6 7" id="KW-0472">Membrane</keyword>
<evidence type="ECO:0000259" key="8">
    <source>
        <dbReference type="PROSITE" id="PS50928"/>
    </source>
</evidence>
<reference evidence="9 10" key="1">
    <citation type="submission" date="2017-08" db="EMBL/GenBank/DDBJ databases">
        <title>Substantial Increase in Enzyme Production by Combined Drug-Resistance Mutations in Paenibacillus agaridevorans.</title>
        <authorList>
            <person name="Tanaka Y."/>
            <person name="Funane K."/>
            <person name="Hosaka T."/>
            <person name="Shiwa Y."/>
            <person name="Fujita N."/>
            <person name="Miyazaki T."/>
            <person name="Yoshikawa H."/>
            <person name="Murakami K."/>
            <person name="Kasahara K."/>
            <person name="Inaoka T."/>
            <person name="Hiraga Y."/>
            <person name="Ochi K."/>
        </authorList>
    </citation>
    <scope>NUCLEOTIDE SEQUENCE [LARGE SCALE GENOMIC DNA]</scope>
    <source>
        <strain evidence="9 10">T-3040</strain>
    </source>
</reference>
<protein>
    <submittedName>
        <fullName evidence="9">ABC transporter permease</fullName>
    </submittedName>
</protein>
<dbReference type="GO" id="GO:0005886">
    <property type="term" value="C:plasma membrane"/>
    <property type="evidence" value="ECO:0007669"/>
    <property type="project" value="UniProtKB-SubCell"/>
</dbReference>
<feature type="transmembrane region" description="Helical" evidence="7">
    <location>
        <begin position="185"/>
        <end position="206"/>
    </location>
</feature>
<comment type="subcellular location">
    <subcellularLocation>
        <location evidence="1 7">Cell membrane</location>
        <topology evidence="1 7">Multi-pass membrane protein</topology>
    </subcellularLocation>
</comment>
<evidence type="ECO:0000256" key="2">
    <source>
        <dbReference type="ARBA" id="ARBA00022448"/>
    </source>
</evidence>
<accession>A0A2R5F0V9</accession>
<evidence type="ECO:0000256" key="4">
    <source>
        <dbReference type="ARBA" id="ARBA00022692"/>
    </source>
</evidence>
<dbReference type="Proteomes" id="UP000245202">
    <property type="component" value="Unassembled WGS sequence"/>
</dbReference>
<dbReference type="SUPFAM" id="SSF161098">
    <property type="entry name" value="MetI-like"/>
    <property type="match status" value="1"/>
</dbReference>
<evidence type="ECO:0000256" key="1">
    <source>
        <dbReference type="ARBA" id="ARBA00004651"/>
    </source>
</evidence>
<evidence type="ECO:0000256" key="3">
    <source>
        <dbReference type="ARBA" id="ARBA00022475"/>
    </source>
</evidence>